<dbReference type="PANTHER" id="PTHR43790">
    <property type="entry name" value="CARBOHYDRATE TRANSPORT ATP-BINDING PROTEIN MG119-RELATED"/>
    <property type="match status" value="1"/>
</dbReference>
<dbReference type="EMBL" id="JAAMOX010000002">
    <property type="protein sequence ID" value="NIH54240.1"/>
    <property type="molecule type" value="Genomic_DNA"/>
</dbReference>
<evidence type="ECO:0000256" key="2">
    <source>
        <dbReference type="ARBA" id="ARBA00022737"/>
    </source>
</evidence>
<evidence type="ECO:0000256" key="1">
    <source>
        <dbReference type="ARBA" id="ARBA00022448"/>
    </source>
</evidence>
<dbReference type="InterPro" id="IPR017871">
    <property type="entry name" value="ABC_transporter-like_CS"/>
</dbReference>
<keyword evidence="1" id="KW-0813">Transport</keyword>
<sequence length="545" mass="57243">MSEARPSDRQGSASAVPALELRGISKAFPGVIANDHVSFSVSPGEVRCLLGENGAGKSTIVSIVAGMQQPDAGGILVDGVEVRLASPQDALRNGIGVVYQHSTLIPAFSVLENLMLTEDASSRGIVLDRSGARRRFAELSQLLGISVDVNAKAGDLGLGQQQQVEIVRALWRGSRILVLDEPTSMLTPQGIADLETTINRLAAEGIAIVLITHKLREVIAVGSSVTVLRAGKSVLSYSREELTRNDSSAGIADVQPEIVSAMFGEEMTAPQTDTRPRPGGDVDDRTATATLKLNSDPVLELRGVSTTSATVDGRITDIDVSLHAGEIMGIAGIDGNGQRGLAEVIAGQRQPAAGSLVLEGEDITSVGVRGRQRRGLRYVTDDRTGEGSVGGLSVALNLVLKRIGERPFWKRGVIQRGQIDAEARQLVRDFDIRTPSINARAATLSGGNLQKLLLARELAHSPRVLIVSKPTYGLDTHTVDRVRALLKGFVDGGGAILLLSADLDELVQLAHRIGVLEGGRLVAVVKNDGDDVAAAVGSIMAGGAG</sequence>
<dbReference type="RefSeq" id="WP_208402648.1">
    <property type="nucleotide sequence ID" value="NZ_JAAMOX010000002.1"/>
</dbReference>
<gene>
    <name evidence="6" type="ORF">FHX76_002136</name>
</gene>
<dbReference type="InterPro" id="IPR003593">
    <property type="entry name" value="AAA+_ATPase"/>
</dbReference>
<dbReference type="CDD" id="cd03215">
    <property type="entry name" value="ABC_Carb_Monos_II"/>
    <property type="match status" value="1"/>
</dbReference>
<feature type="domain" description="ABC transporter" evidence="5">
    <location>
        <begin position="299"/>
        <end position="543"/>
    </location>
</feature>
<accession>A0A7X5R222</accession>
<dbReference type="GO" id="GO:0016887">
    <property type="term" value="F:ATP hydrolysis activity"/>
    <property type="evidence" value="ECO:0007669"/>
    <property type="project" value="InterPro"/>
</dbReference>
<reference evidence="6 7" key="1">
    <citation type="submission" date="2020-02" db="EMBL/GenBank/DDBJ databases">
        <title>Sequencing the genomes of 1000 actinobacteria strains.</title>
        <authorList>
            <person name="Klenk H.-P."/>
        </authorList>
    </citation>
    <scope>NUCLEOTIDE SEQUENCE [LARGE SCALE GENOMIC DNA]</scope>
    <source>
        <strain evidence="6 7">DSM 27960</strain>
    </source>
</reference>
<keyword evidence="3" id="KW-0547">Nucleotide-binding</keyword>
<dbReference type="AlphaFoldDB" id="A0A7X5R222"/>
<evidence type="ECO:0000259" key="5">
    <source>
        <dbReference type="PROSITE" id="PS50893"/>
    </source>
</evidence>
<dbReference type="SUPFAM" id="SSF52540">
    <property type="entry name" value="P-loop containing nucleoside triphosphate hydrolases"/>
    <property type="match status" value="2"/>
</dbReference>
<dbReference type="GO" id="GO:0005524">
    <property type="term" value="F:ATP binding"/>
    <property type="evidence" value="ECO:0007669"/>
    <property type="project" value="UniProtKB-KW"/>
</dbReference>
<dbReference type="SMART" id="SM00382">
    <property type="entry name" value="AAA"/>
    <property type="match status" value="1"/>
</dbReference>
<comment type="caution">
    <text evidence="6">The sequence shown here is derived from an EMBL/GenBank/DDBJ whole genome shotgun (WGS) entry which is preliminary data.</text>
</comment>
<dbReference type="InterPro" id="IPR003439">
    <property type="entry name" value="ABC_transporter-like_ATP-bd"/>
</dbReference>
<dbReference type="PROSITE" id="PS50893">
    <property type="entry name" value="ABC_TRANSPORTER_2"/>
    <property type="match status" value="2"/>
</dbReference>
<protein>
    <submittedName>
        <fullName evidence="6">Simple sugar transport system ATP-binding protein</fullName>
    </submittedName>
</protein>
<evidence type="ECO:0000256" key="3">
    <source>
        <dbReference type="ARBA" id="ARBA00022741"/>
    </source>
</evidence>
<keyword evidence="4 6" id="KW-0067">ATP-binding</keyword>
<dbReference type="Proteomes" id="UP000541033">
    <property type="component" value="Unassembled WGS sequence"/>
</dbReference>
<proteinExistence type="predicted"/>
<feature type="domain" description="ABC transporter" evidence="5">
    <location>
        <begin position="19"/>
        <end position="255"/>
    </location>
</feature>
<keyword evidence="7" id="KW-1185">Reference proteome</keyword>
<name>A0A7X5R222_9MICO</name>
<organism evidence="6 7">
    <name type="scientific">Lysinibacter cavernae</name>
    <dbReference type="NCBI Taxonomy" id="1640652"/>
    <lineage>
        <taxon>Bacteria</taxon>
        <taxon>Bacillati</taxon>
        <taxon>Actinomycetota</taxon>
        <taxon>Actinomycetes</taxon>
        <taxon>Micrococcales</taxon>
        <taxon>Microbacteriaceae</taxon>
        <taxon>Lysinibacter</taxon>
    </lineage>
</organism>
<dbReference type="PROSITE" id="PS00211">
    <property type="entry name" value="ABC_TRANSPORTER_1"/>
    <property type="match status" value="1"/>
</dbReference>
<dbReference type="Pfam" id="PF00005">
    <property type="entry name" value="ABC_tran"/>
    <property type="match status" value="2"/>
</dbReference>
<dbReference type="InterPro" id="IPR050107">
    <property type="entry name" value="ABC_carbohydrate_import_ATPase"/>
</dbReference>
<dbReference type="InterPro" id="IPR027417">
    <property type="entry name" value="P-loop_NTPase"/>
</dbReference>
<evidence type="ECO:0000256" key="4">
    <source>
        <dbReference type="ARBA" id="ARBA00022840"/>
    </source>
</evidence>
<evidence type="ECO:0000313" key="7">
    <source>
        <dbReference type="Proteomes" id="UP000541033"/>
    </source>
</evidence>
<dbReference type="PANTHER" id="PTHR43790:SF9">
    <property type="entry name" value="GALACTOFURANOSE TRANSPORTER ATP-BINDING PROTEIN YTFR"/>
    <property type="match status" value="1"/>
</dbReference>
<dbReference type="CDD" id="cd03216">
    <property type="entry name" value="ABC_Carb_Monos_I"/>
    <property type="match status" value="1"/>
</dbReference>
<keyword evidence="6" id="KW-0762">Sugar transport</keyword>
<dbReference type="Gene3D" id="3.40.50.300">
    <property type="entry name" value="P-loop containing nucleotide triphosphate hydrolases"/>
    <property type="match status" value="2"/>
</dbReference>
<keyword evidence="2" id="KW-0677">Repeat</keyword>
<evidence type="ECO:0000313" key="6">
    <source>
        <dbReference type="EMBL" id="NIH54240.1"/>
    </source>
</evidence>